<evidence type="ECO:0000313" key="2">
    <source>
        <dbReference type="EMBL" id="XCH25678.1"/>
    </source>
</evidence>
<gene>
    <name evidence="2" type="ORF">ABV298_04415</name>
</gene>
<organism evidence="2">
    <name type="scientific">Dyadobacter sp. 676</name>
    <dbReference type="NCBI Taxonomy" id="3088362"/>
    <lineage>
        <taxon>Bacteria</taxon>
        <taxon>Pseudomonadati</taxon>
        <taxon>Bacteroidota</taxon>
        <taxon>Cytophagia</taxon>
        <taxon>Cytophagales</taxon>
        <taxon>Spirosomataceae</taxon>
        <taxon>Dyadobacter</taxon>
    </lineage>
</organism>
<keyword evidence="1" id="KW-0732">Signal</keyword>
<evidence type="ECO:0008006" key="3">
    <source>
        <dbReference type="Google" id="ProtNLM"/>
    </source>
</evidence>
<dbReference type="PROSITE" id="PS51257">
    <property type="entry name" value="PROKAR_LIPOPROTEIN"/>
    <property type="match status" value="1"/>
</dbReference>
<dbReference type="RefSeq" id="WP_353720976.1">
    <property type="nucleotide sequence ID" value="NZ_CP159289.1"/>
</dbReference>
<feature type="chain" id="PRO_5043325053" description="DUF4249 family protein" evidence="1">
    <location>
        <begin position="24"/>
        <end position="222"/>
    </location>
</feature>
<evidence type="ECO:0000256" key="1">
    <source>
        <dbReference type="SAM" id="SignalP"/>
    </source>
</evidence>
<name>A0AAU8FM72_9BACT</name>
<reference evidence="2" key="1">
    <citation type="submission" date="2024-06" db="EMBL/GenBank/DDBJ databases">
        <title>Sequencing and assembly of the genome of Dyadobacter sp. strain 676, a symbiont of Cyamopsis tetragonoloba.</title>
        <authorList>
            <person name="Guro P."/>
            <person name="Sazanova A."/>
            <person name="Kuznetsova I."/>
            <person name="Belimov A."/>
            <person name="Safronova V."/>
        </authorList>
    </citation>
    <scope>NUCLEOTIDE SEQUENCE</scope>
    <source>
        <strain evidence="2">676</strain>
    </source>
</reference>
<protein>
    <recommendedName>
        <fullName evidence="3">DUF4249 family protein</fullName>
    </recommendedName>
</protein>
<dbReference type="AlphaFoldDB" id="A0AAU8FM72"/>
<proteinExistence type="predicted"/>
<accession>A0AAU8FM72</accession>
<feature type="signal peptide" evidence="1">
    <location>
        <begin position="1"/>
        <end position="23"/>
    </location>
</feature>
<dbReference type="EMBL" id="CP159289">
    <property type="protein sequence ID" value="XCH25678.1"/>
    <property type="molecule type" value="Genomic_DNA"/>
</dbReference>
<sequence>MKKRYLLRCAMFSAMLGIITALSCTDHVNPDPPSSCATVAGIPRAFPCEFRILKVEFLRKTSATEVFATVTPDNPDIKLPPGEAKTSGYGSGKSYVFMAFNVRVHIQRIAAPSFLPSVGYELFYYTYDPPLTDDNVGSFVPSLNPGSPHAFNMPIGGIEVKNLEFLYSFDLESPWRRQISGVNLVSVANNVTARTLLNAPYSYQLLRDIFETNLYIKASLWE</sequence>